<dbReference type="AlphaFoldDB" id="A0A3N4UPE5"/>
<protein>
    <submittedName>
        <fullName evidence="1">Uncharacterized protein</fullName>
    </submittedName>
</protein>
<comment type="caution">
    <text evidence="1">The sequence shown here is derived from an EMBL/GenBank/DDBJ whole genome shotgun (WGS) entry which is preliminary data.</text>
</comment>
<reference evidence="1 2" key="1">
    <citation type="submission" date="2018-11" db="EMBL/GenBank/DDBJ databases">
        <title>Genomic Encyclopedia of Type Strains, Phase IV (KMG-IV): sequencing the most valuable type-strain genomes for metagenomic binning, comparative biology and taxonomic classification.</title>
        <authorList>
            <person name="Goeker M."/>
        </authorList>
    </citation>
    <scope>NUCLEOTIDE SEQUENCE [LARGE SCALE GENOMIC DNA]</scope>
    <source>
        <strain evidence="1 2">DSM 101684</strain>
    </source>
</reference>
<dbReference type="RefSeq" id="WP_124219486.1">
    <property type="nucleotide sequence ID" value="NZ_RKQL01000001.1"/>
</dbReference>
<dbReference type="OrthoDB" id="8478344at2"/>
<dbReference type="Proteomes" id="UP000272193">
    <property type="component" value="Unassembled WGS sequence"/>
</dbReference>
<name>A0A3N4UPE5_9BURK</name>
<keyword evidence="2" id="KW-1185">Reference proteome</keyword>
<evidence type="ECO:0000313" key="2">
    <source>
        <dbReference type="Proteomes" id="UP000272193"/>
    </source>
</evidence>
<organism evidence="1 2">
    <name type="scientific">Tibeticola sediminis</name>
    <dbReference type="NCBI Taxonomy" id="1917811"/>
    <lineage>
        <taxon>Bacteria</taxon>
        <taxon>Pseudomonadati</taxon>
        <taxon>Pseudomonadota</taxon>
        <taxon>Betaproteobacteria</taxon>
        <taxon>Burkholderiales</taxon>
        <taxon>Comamonadaceae</taxon>
        <taxon>Tibeticola</taxon>
    </lineage>
</organism>
<sequence length="88" mass="9987">MAGRAVSGVCQDVEGLYRAGASIKEIMRLTGLSRSSVKYHIYIKEPQKEKKKAERRCMCCGTRFASEGPHNRMCCMCRKKDDYMLFAA</sequence>
<accession>A0A3N4UPE5</accession>
<proteinExistence type="predicted"/>
<dbReference type="EMBL" id="RKQL01000001">
    <property type="protein sequence ID" value="RPE72516.1"/>
    <property type="molecule type" value="Genomic_DNA"/>
</dbReference>
<gene>
    <name evidence="1" type="ORF">EDC62_0207</name>
</gene>
<evidence type="ECO:0000313" key="1">
    <source>
        <dbReference type="EMBL" id="RPE72516.1"/>
    </source>
</evidence>
<dbReference type="Gene3D" id="1.10.10.60">
    <property type="entry name" value="Homeodomain-like"/>
    <property type="match status" value="1"/>
</dbReference>